<proteinExistence type="predicted"/>
<reference evidence="1 2" key="1">
    <citation type="submission" date="2020-11" db="EMBL/GenBank/DDBJ databases">
        <title>A novel isolate from a Black sea contaminated sediment with potential to produce alkanes: Plantactinospora alkalitolerans sp. nov.</title>
        <authorList>
            <person name="Carro L."/>
            <person name="Veyisoglu A."/>
            <person name="Guven K."/>
            <person name="Schumann P."/>
            <person name="Klenk H.-P."/>
            <person name="Sahin N."/>
        </authorList>
    </citation>
    <scope>NUCLEOTIDE SEQUENCE [LARGE SCALE GENOMIC DNA]</scope>
    <source>
        <strain evidence="1 2">S1510</strain>
    </source>
</reference>
<sequence>MREITVGSAKLRASLRATVGDAGGSWAWSLISRGVACEGEYKGLRLASRPLPACERQALIDLLEMLLTDGETWSLHGVAGDGGGWRTTPIVAQWAHEHERDLVAAHDSLDEERLSE</sequence>
<comment type="caution">
    <text evidence="1">The sequence shown here is derived from an EMBL/GenBank/DDBJ whole genome shotgun (WGS) entry which is preliminary data.</text>
</comment>
<name>A0ABS0HAY1_9ACTN</name>
<gene>
    <name evidence="1" type="ORF">I0C86_41185</name>
</gene>
<evidence type="ECO:0000313" key="1">
    <source>
        <dbReference type="EMBL" id="MBF9135267.1"/>
    </source>
</evidence>
<dbReference type="EMBL" id="JADPUN010000422">
    <property type="protein sequence ID" value="MBF9135267.1"/>
    <property type="molecule type" value="Genomic_DNA"/>
</dbReference>
<protein>
    <submittedName>
        <fullName evidence="1">Uncharacterized protein</fullName>
    </submittedName>
</protein>
<dbReference type="RefSeq" id="WP_196206723.1">
    <property type="nucleotide sequence ID" value="NZ_JADPUN010000422.1"/>
</dbReference>
<organism evidence="1 2">
    <name type="scientific">Plantactinospora alkalitolerans</name>
    <dbReference type="NCBI Taxonomy" id="2789879"/>
    <lineage>
        <taxon>Bacteria</taxon>
        <taxon>Bacillati</taxon>
        <taxon>Actinomycetota</taxon>
        <taxon>Actinomycetes</taxon>
        <taxon>Micromonosporales</taxon>
        <taxon>Micromonosporaceae</taxon>
        <taxon>Plantactinospora</taxon>
    </lineage>
</organism>
<accession>A0ABS0HAY1</accession>
<keyword evidence="2" id="KW-1185">Reference proteome</keyword>
<evidence type="ECO:0000313" key="2">
    <source>
        <dbReference type="Proteomes" id="UP000638560"/>
    </source>
</evidence>
<dbReference type="Proteomes" id="UP000638560">
    <property type="component" value="Unassembled WGS sequence"/>
</dbReference>